<dbReference type="Pfam" id="PF01402">
    <property type="entry name" value="RHH_1"/>
    <property type="match status" value="1"/>
</dbReference>
<evidence type="ECO:0000313" key="3">
    <source>
        <dbReference type="Proteomes" id="UP000517547"/>
    </source>
</evidence>
<comment type="caution">
    <text evidence="2">The sequence shown here is derived from an EMBL/GenBank/DDBJ whole genome shotgun (WGS) entry which is preliminary data.</text>
</comment>
<dbReference type="CDD" id="cd22233">
    <property type="entry name" value="RHH_CopAso-like"/>
    <property type="match status" value="1"/>
</dbReference>
<accession>A0A7Y7XW57</accession>
<name>A0A7Y7XW57_9PSED</name>
<dbReference type="InterPro" id="IPR002145">
    <property type="entry name" value="CopG"/>
</dbReference>
<dbReference type="InterPro" id="IPR013321">
    <property type="entry name" value="Arc_rbn_hlx_hlx"/>
</dbReference>
<reference evidence="2 3" key="1">
    <citation type="submission" date="2020-04" db="EMBL/GenBank/DDBJ databases">
        <title>Molecular characterization of pseudomonads from Agaricus bisporus reveal novel blotch 2 pathogens in Western Europe.</title>
        <authorList>
            <person name="Taparia T."/>
            <person name="Krijger M."/>
            <person name="Haynes E."/>
            <person name="Elpinstone J.G."/>
            <person name="Noble R."/>
            <person name="Van Der Wolf J."/>
        </authorList>
    </citation>
    <scope>NUCLEOTIDE SEQUENCE [LARGE SCALE GENOMIC DNA]</scope>
    <source>
        <strain evidence="2 3">IPO3738</strain>
    </source>
</reference>
<dbReference type="RefSeq" id="WP_017127942.1">
    <property type="nucleotide sequence ID" value="NZ_JACAOR010000011.1"/>
</dbReference>
<protein>
    <submittedName>
        <fullName evidence="2">Ribbon-helix-helix protein, CopG family</fullName>
    </submittedName>
</protein>
<gene>
    <name evidence="2" type="ORF">HX845_02425</name>
</gene>
<dbReference type="GeneID" id="57662931"/>
<dbReference type="InterPro" id="IPR010985">
    <property type="entry name" value="Ribbon_hlx_hlx"/>
</dbReference>
<sequence length="92" mass="10776">MATPTSIKLDDELKGRVQHLADARRRTSHWIMREAIAQYVEREEKRETFRQETLQAWEEFQATGLHATAEDVEKWLSSWGTENELPAPPCHE</sequence>
<feature type="domain" description="Ribbon-helix-helix protein CopG" evidence="1">
    <location>
        <begin position="5"/>
        <end position="43"/>
    </location>
</feature>
<proteinExistence type="predicted"/>
<dbReference type="GO" id="GO:0006355">
    <property type="term" value="P:regulation of DNA-templated transcription"/>
    <property type="evidence" value="ECO:0007669"/>
    <property type="project" value="InterPro"/>
</dbReference>
<dbReference type="SUPFAM" id="SSF47598">
    <property type="entry name" value="Ribbon-helix-helix"/>
    <property type="match status" value="1"/>
</dbReference>
<dbReference type="EMBL" id="JACAQE010000001">
    <property type="protein sequence ID" value="NWC12488.1"/>
    <property type="molecule type" value="Genomic_DNA"/>
</dbReference>
<dbReference type="AlphaFoldDB" id="A0A7Y7XW57"/>
<evidence type="ECO:0000313" key="2">
    <source>
        <dbReference type="EMBL" id="NWC12488.1"/>
    </source>
</evidence>
<dbReference type="Proteomes" id="UP000517547">
    <property type="component" value="Unassembled WGS sequence"/>
</dbReference>
<organism evidence="2 3">
    <name type="scientific">Pseudomonas gingeri</name>
    <dbReference type="NCBI Taxonomy" id="117681"/>
    <lineage>
        <taxon>Bacteria</taxon>
        <taxon>Pseudomonadati</taxon>
        <taxon>Pseudomonadota</taxon>
        <taxon>Gammaproteobacteria</taxon>
        <taxon>Pseudomonadales</taxon>
        <taxon>Pseudomonadaceae</taxon>
        <taxon>Pseudomonas</taxon>
    </lineage>
</organism>
<dbReference type="Gene3D" id="1.10.1220.10">
    <property type="entry name" value="Met repressor-like"/>
    <property type="match status" value="1"/>
</dbReference>
<evidence type="ECO:0000259" key="1">
    <source>
        <dbReference type="Pfam" id="PF01402"/>
    </source>
</evidence>